<name>A0A930VPY7_9ACTN</name>
<dbReference type="AlphaFoldDB" id="A0A930VPY7"/>
<sequence>MASVGFAIPVLPGKTDVDRDAMGSCWRGERRAAYEDARRRAGVMKETVWIQTTPMGDLAVIYLEADDLDAAFGSIGGSGAPFDQWFRDHVQDVHGVSLADGMPIPELILDFDSGV</sequence>
<keyword evidence="2" id="KW-1185">Reference proteome</keyword>
<dbReference type="RefSeq" id="WP_194697813.1">
    <property type="nucleotide sequence ID" value="NZ_JADKPO010000029.1"/>
</dbReference>
<dbReference type="EMBL" id="JADKPO010000029">
    <property type="protein sequence ID" value="MBF4769666.1"/>
    <property type="molecule type" value="Genomic_DNA"/>
</dbReference>
<evidence type="ECO:0000313" key="1">
    <source>
        <dbReference type="EMBL" id="MBF4769666.1"/>
    </source>
</evidence>
<protein>
    <submittedName>
        <fullName evidence="1">Uncharacterized protein</fullName>
    </submittedName>
</protein>
<accession>A0A930VPY7</accession>
<gene>
    <name evidence="1" type="ORF">ISU10_18005</name>
</gene>
<proteinExistence type="predicted"/>
<dbReference type="Proteomes" id="UP000660668">
    <property type="component" value="Unassembled WGS sequence"/>
</dbReference>
<organism evidence="1 2">
    <name type="scientific">Nocardioides agariphilus</name>
    <dbReference type="NCBI Taxonomy" id="433664"/>
    <lineage>
        <taxon>Bacteria</taxon>
        <taxon>Bacillati</taxon>
        <taxon>Actinomycetota</taxon>
        <taxon>Actinomycetes</taxon>
        <taxon>Propionibacteriales</taxon>
        <taxon>Nocardioidaceae</taxon>
        <taxon>Nocardioides</taxon>
    </lineage>
</organism>
<evidence type="ECO:0000313" key="2">
    <source>
        <dbReference type="Proteomes" id="UP000660668"/>
    </source>
</evidence>
<comment type="caution">
    <text evidence="1">The sequence shown here is derived from an EMBL/GenBank/DDBJ whole genome shotgun (WGS) entry which is preliminary data.</text>
</comment>
<reference evidence="1" key="1">
    <citation type="submission" date="2020-11" db="EMBL/GenBank/DDBJ databases">
        <title>Nocardioides cynanchi sp. nov., isolated from soil of rhizosphere of Cynanchum wilfordii.</title>
        <authorList>
            <person name="Lee J.-S."/>
            <person name="Suh M.K."/>
            <person name="Kim J.-S."/>
        </authorList>
    </citation>
    <scope>NUCLEOTIDE SEQUENCE</scope>
    <source>
        <strain evidence="1">KCTC 19276</strain>
    </source>
</reference>